<evidence type="ECO:0000256" key="1">
    <source>
        <dbReference type="ARBA" id="ARBA00022737"/>
    </source>
</evidence>
<dbReference type="Proteomes" id="UP001190700">
    <property type="component" value="Unassembled WGS sequence"/>
</dbReference>
<reference evidence="4 5" key="1">
    <citation type="journal article" date="2015" name="Genome Biol. Evol.">
        <title>Comparative Genomics of a Bacterivorous Green Alga Reveals Evolutionary Causalities and Consequences of Phago-Mixotrophic Mode of Nutrition.</title>
        <authorList>
            <person name="Burns J.A."/>
            <person name="Paasch A."/>
            <person name="Narechania A."/>
            <person name="Kim E."/>
        </authorList>
    </citation>
    <scope>NUCLEOTIDE SEQUENCE [LARGE SCALE GENOMIC DNA]</scope>
    <source>
        <strain evidence="4 5">PLY_AMNH</strain>
    </source>
</reference>
<evidence type="ECO:0000256" key="3">
    <source>
        <dbReference type="PROSITE-ProRule" id="PRU00023"/>
    </source>
</evidence>
<proteinExistence type="predicted"/>
<dbReference type="Pfam" id="PF00023">
    <property type="entry name" value="Ank"/>
    <property type="match status" value="1"/>
</dbReference>
<dbReference type="EMBL" id="LGRX02034467">
    <property type="protein sequence ID" value="KAK3237737.1"/>
    <property type="molecule type" value="Genomic_DNA"/>
</dbReference>
<comment type="caution">
    <text evidence="4">The sequence shown here is derived from an EMBL/GenBank/DDBJ whole genome shotgun (WGS) entry which is preliminary data.</text>
</comment>
<dbReference type="InterPro" id="IPR036770">
    <property type="entry name" value="Ankyrin_rpt-contain_sf"/>
</dbReference>
<feature type="non-terminal residue" evidence="4">
    <location>
        <position position="1"/>
    </location>
</feature>
<dbReference type="AlphaFoldDB" id="A0AAE0BJN6"/>
<dbReference type="Gene3D" id="1.25.40.20">
    <property type="entry name" value="Ankyrin repeat-containing domain"/>
    <property type="match status" value="1"/>
</dbReference>
<protein>
    <submittedName>
        <fullName evidence="4">Uncharacterized protein</fullName>
    </submittedName>
</protein>
<name>A0AAE0BJN6_9CHLO</name>
<keyword evidence="1" id="KW-0677">Repeat</keyword>
<feature type="repeat" description="ANK" evidence="3">
    <location>
        <begin position="109"/>
        <end position="141"/>
    </location>
</feature>
<gene>
    <name evidence="4" type="ORF">CYMTET_52207</name>
</gene>
<evidence type="ECO:0000256" key="2">
    <source>
        <dbReference type="ARBA" id="ARBA00023043"/>
    </source>
</evidence>
<evidence type="ECO:0000313" key="4">
    <source>
        <dbReference type="EMBL" id="KAK3237737.1"/>
    </source>
</evidence>
<dbReference type="PROSITE" id="PS50088">
    <property type="entry name" value="ANK_REPEAT"/>
    <property type="match status" value="4"/>
</dbReference>
<dbReference type="Pfam" id="PF12796">
    <property type="entry name" value="Ank_2"/>
    <property type="match status" value="1"/>
</dbReference>
<accession>A0AAE0BJN6</accession>
<dbReference type="SUPFAM" id="SSF48403">
    <property type="entry name" value="Ankyrin repeat"/>
    <property type="match status" value="1"/>
</dbReference>
<dbReference type="PANTHER" id="PTHR24198:SF165">
    <property type="entry name" value="ANKYRIN REPEAT-CONTAINING PROTEIN-RELATED"/>
    <property type="match status" value="1"/>
</dbReference>
<dbReference type="PANTHER" id="PTHR24198">
    <property type="entry name" value="ANKYRIN REPEAT AND PROTEIN KINASE DOMAIN-CONTAINING PROTEIN"/>
    <property type="match status" value="1"/>
</dbReference>
<dbReference type="SMART" id="SM00248">
    <property type="entry name" value="ANK"/>
    <property type="match status" value="5"/>
</dbReference>
<dbReference type="PROSITE" id="PS50297">
    <property type="entry name" value="ANK_REP_REGION"/>
    <property type="match status" value="4"/>
</dbReference>
<evidence type="ECO:0000313" key="5">
    <source>
        <dbReference type="Proteomes" id="UP001190700"/>
    </source>
</evidence>
<feature type="repeat" description="ANK" evidence="3">
    <location>
        <begin position="10"/>
        <end position="42"/>
    </location>
</feature>
<dbReference type="InterPro" id="IPR002110">
    <property type="entry name" value="Ankyrin_rpt"/>
</dbReference>
<sequence>SGADANAGYQVATPLHLAAGLGQEQVVKSLLRAGALPDARGKDGYTVVHTAAGAGNISVLHVLWRFGANMEATDAEGATPMHIAAKSNRDQVIAMMAGIGVELNSCMQGDMTPLHVAASHGCVESVLELLACGADRKFHDQKGWGAFEHAAHAGHAKIVELLLCVNDSTAREFALCQKEGIIGQFDRNFLGCYSACVKDSQSKEWVPGWDEKKEEWTWSLARVPVQWEDVLRNEAQQPRNPNGSSPSAIIASSMTTWQRIAANRRMC</sequence>
<organism evidence="4 5">
    <name type="scientific">Cymbomonas tetramitiformis</name>
    <dbReference type="NCBI Taxonomy" id="36881"/>
    <lineage>
        <taxon>Eukaryota</taxon>
        <taxon>Viridiplantae</taxon>
        <taxon>Chlorophyta</taxon>
        <taxon>Pyramimonadophyceae</taxon>
        <taxon>Pyramimonadales</taxon>
        <taxon>Pyramimonadaceae</taxon>
        <taxon>Cymbomonas</taxon>
    </lineage>
</organism>
<feature type="repeat" description="ANK" evidence="3">
    <location>
        <begin position="76"/>
        <end position="108"/>
    </location>
</feature>
<keyword evidence="5" id="KW-1185">Reference proteome</keyword>
<feature type="repeat" description="ANK" evidence="3">
    <location>
        <begin position="43"/>
        <end position="75"/>
    </location>
</feature>
<keyword evidence="2 3" id="KW-0040">ANK repeat</keyword>